<name>A0A433SM93_ELYCH</name>
<keyword evidence="2" id="KW-1185">Reference proteome</keyword>
<organism evidence="1 2">
    <name type="scientific">Elysia chlorotica</name>
    <name type="common">Eastern emerald elysia</name>
    <name type="synonym">Sea slug</name>
    <dbReference type="NCBI Taxonomy" id="188477"/>
    <lineage>
        <taxon>Eukaryota</taxon>
        <taxon>Metazoa</taxon>
        <taxon>Spiralia</taxon>
        <taxon>Lophotrochozoa</taxon>
        <taxon>Mollusca</taxon>
        <taxon>Gastropoda</taxon>
        <taxon>Heterobranchia</taxon>
        <taxon>Euthyneura</taxon>
        <taxon>Panpulmonata</taxon>
        <taxon>Sacoglossa</taxon>
        <taxon>Placobranchoidea</taxon>
        <taxon>Plakobranchidae</taxon>
        <taxon>Elysia</taxon>
    </lineage>
</organism>
<feature type="non-terminal residue" evidence="1">
    <location>
        <position position="211"/>
    </location>
</feature>
<accession>A0A433SM93</accession>
<proteinExistence type="predicted"/>
<protein>
    <submittedName>
        <fullName evidence="1">Uncharacterized protein</fullName>
    </submittedName>
</protein>
<sequence>MIDFLEFLCFLRWKLSTDMSELNSPISAKQNVTPLRVIRNPEELKVEHEADVNRAQSNPIACKFTERAVVALSIDHFDSMRDLQKECLNPSSHPQLEIYETATQLNVTQKLLRCGDIIHETDSTAALLSGCTIATAFVTGKVLNPLTFRPSKGRVYFMPVEKFYKYVHRLFTPTTAVSDECVKISFADELFRRLVIRIVRKDLTWSLKPLI</sequence>
<reference evidence="1 2" key="1">
    <citation type="submission" date="2019-01" db="EMBL/GenBank/DDBJ databases">
        <title>A draft genome assembly of the solar-powered sea slug Elysia chlorotica.</title>
        <authorList>
            <person name="Cai H."/>
            <person name="Li Q."/>
            <person name="Fang X."/>
            <person name="Li J."/>
            <person name="Curtis N.E."/>
            <person name="Altenburger A."/>
            <person name="Shibata T."/>
            <person name="Feng M."/>
            <person name="Maeda T."/>
            <person name="Schwartz J.A."/>
            <person name="Shigenobu S."/>
            <person name="Lundholm N."/>
            <person name="Nishiyama T."/>
            <person name="Yang H."/>
            <person name="Hasebe M."/>
            <person name="Li S."/>
            <person name="Pierce S.K."/>
            <person name="Wang J."/>
        </authorList>
    </citation>
    <scope>NUCLEOTIDE SEQUENCE [LARGE SCALE GENOMIC DNA]</scope>
    <source>
        <strain evidence="1">EC2010</strain>
        <tissue evidence="1">Whole organism of an adult</tissue>
    </source>
</reference>
<dbReference type="Proteomes" id="UP000271974">
    <property type="component" value="Unassembled WGS sequence"/>
</dbReference>
<dbReference type="AlphaFoldDB" id="A0A433SM93"/>
<dbReference type="EMBL" id="RQTK01001446">
    <property type="protein sequence ID" value="RUS70294.1"/>
    <property type="molecule type" value="Genomic_DNA"/>
</dbReference>
<evidence type="ECO:0000313" key="2">
    <source>
        <dbReference type="Proteomes" id="UP000271974"/>
    </source>
</evidence>
<comment type="caution">
    <text evidence="1">The sequence shown here is derived from an EMBL/GenBank/DDBJ whole genome shotgun (WGS) entry which is preliminary data.</text>
</comment>
<gene>
    <name evidence="1" type="ORF">EGW08_021971</name>
</gene>
<evidence type="ECO:0000313" key="1">
    <source>
        <dbReference type="EMBL" id="RUS70294.1"/>
    </source>
</evidence>